<evidence type="ECO:0000313" key="12">
    <source>
        <dbReference type="EMBL" id="HEW46967.1"/>
    </source>
</evidence>
<dbReference type="SMART" id="SM00388">
    <property type="entry name" value="HisKA"/>
    <property type="match status" value="1"/>
</dbReference>
<evidence type="ECO:0000256" key="6">
    <source>
        <dbReference type="ARBA" id="ARBA00022777"/>
    </source>
</evidence>
<keyword evidence="7 8" id="KW-1133">Transmembrane helix</keyword>
<dbReference type="SUPFAM" id="SSF55874">
    <property type="entry name" value="ATPase domain of HSP90 chaperone/DNA topoisomerase II/histidine kinase"/>
    <property type="match status" value="1"/>
</dbReference>
<keyword evidence="5 8" id="KW-0812">Transmembrane</keyword>
<comment type="catalytic activity">
    <reaction evidence="1">
        <text>ATP + protein L-histidine = ADP + protein N-phospho-L-histidine.</text>
        <dbReference type="EC" id="2.7.13.3"/>
    </reaction>
</comment>
<dbReference type="InterPro" id="IPR005467">
    <property type="entry name" value="His_kinase_dom"/>
</dbReference>
<dbReference type="PANTHER" id="PTHR45436:SF5">
    <property type="entry name" value="SENSOR HISTIDINE KINASE TRCS"/>
    <property type="match status" value="1"/>
</dbReference>
<dbReference type="InterPro" id="IPR050428">
    <property type="entry name" value="TCS_sensor_his_kinase"/>
</dbReference>
<dbReference type="Pfam" id="PF02518">
    <property type="entry name" value="HATPase_c"/>
    <property type="match status" value="1"/>
</dbReference>
<reference evidence="11" key="1">
    <citation type="journal article" date="2020" name="mSystems">
        <title>Genome- and Community-Level Interaction Insights into Carbon Utilization and Element Cycling Functions of Hydrothermarchaeota in Hydrothermal Sediment.</title>
        <authorList>
            <person name="Zhou Z."/>
            <person name="Liu Y."/>
            <person name="Xu W."/>
            <person name="Pan J."/>
            <person name="Luo Z.H."/>
            <person name="Li M."/>
        </authorList>
    </citation>
    <scope>NUCLEOTIDE SEQUENCE [LARGE SCALE GENOMIC DNA]</scope>
    <source>
        <strain evidence="11">SpSt-132</strain>
    </source>
</reference>
<dbReference type="PROSITE" id="PS50109">
    <property type="entry name" value="HIS_KIN"/>
    <property type="match status" value="1"/>
</dbReference>
<evidence type="ECO:0000313" key="10">
    <source>
        <dbReference type="EMBL" id="HEW45125.1"/>
    </source>
</evidence>
<organism evidence="11">
    <name type="scientific">Hydrogenobacter sp</name>
    <dbReference type="NCBI Taxonomy" id="2152829"/>
    <lineage>
        <taxon>Bacteria</taxon>
        <taxon>Pseudomonadati</taxon>
        <taxon>Aquificota</taxon>
        <taxon>Aquificia</taxon>
        <taxon>Aquificales</taxon>
        <taxon>Aquificaceae</taxon>
        <taxon>Hydrogenobacter</taxon>
    </lineage>
</organism>
<dbReference type="AlphaFoldDB" id="A0A7C2ZNT0"/>
<dbReference type="Gene3D" id="1.10.287.130">
    <property type="match status" value="1"/>
</dbReference>
<dbReference type="GO" id="GO:0000155">
    <property type="term" value="F:phosphorelay sensor kinase activity"/>
    <property type="evidence" value="ECO:0007669"/>
    <property type="project" value="InterPro"/>
</dbReference>
<evidence type="ECO:0000256" key="2">
    <source>
        <dbReference type="ARBA" id="ARBA00012438"/>
    </source>
</evidence>
<evidence type="ECO:0000259" key="9">
    <source>
        <dbReference type="PROSITE" id="PS50109"/>
    </source>
</evidence>
<protein>
    <recommendedName>
        <fullName evidence="2">histidine kinase</fullName>
        <ecNumber evidence="2">2.7.13.3</ecNumber>
    </recommendedName>
</protein>
<dbReference type="SMART" id="SM00387">
    <property type="entry name" value="HATPase_c"/>
    <property type="match status" value="1"/>
</dbReference>
<dbReference type="PANTHER" id="PTHR45436">
    <property type="entry name" value="SENSOR HISTIDINE KINASE YKOH"/>
    <property type="match status" value="1"/>
</dbReference>
<dbReference type="Gene3D" id="3.30.565.10">
    <property type="entry name" value="Histidine kinase-like ATPase, C-terminal domain"/>
    <property type="match status" value="1"/>
</dbReference>
<dbReference type="EC" id="2.7.13.3" evidence="2"/>
<keyword evidence="4" id="KW-0808">Transferase</keyword>
<evidence type="ECO:0000313" key="11">
    <source>
        <dbReference type="EMBL" id="HEW45853.1"/>
    </source>
</evidence>
<dbReference type="EMBL" id="DSFP01000034">
    <property type="protein sequence ID" value="HEW45853.1"/>
    <property type="molecule type" value="Genomic_DNA"/>
</dbReference>
<proteinExistence type="predicted"/>
<feature type="transmembrane region" description="Helical" evidence="8">
    <location>
        <begin position="139"/>
        <end position="159"/>
    </location>
</feature>
<dbReference type="GO" id="GO:0005886">
    <property type="term" value="C:plasma membrane"/>
    <property type="evidence" value="ECO:0007669"/>
    <property type="project" value="TreeGrafter"/>
</dbReference>
<keyword evidence="3" id="KW-0597">Phosphoprotein</keyword>
<dbReference type="Pfam" id="PF00512">
    <property type="entry name" value="HisKA"/>
    <property type="match status" value="1"/>
</dbReference>
<keyword evidence="6 11" id="KW-0418">Kinase</keyword>
<feature type="transmembrane region" description="Helical" evidence="8">
    <location>
        <begin position="7"/>
        <end position="31"/>
    </location>
</feature>
<keyword evidence="8" id="KW-0472">Membrane</keyword>
<dbReference type="InterPro" id="IPR036097">
    <property type="entry name" value="HisK_dim/P_sf"/>
</dbReference>
<dbReference type="EMBL" id="DSFP01000081">
    <property type="protein sequence ID" value="HEW46967.1"/>
    <property type="molecule type" value="Genomic_DNA"/>
</dbReference>
<evidence type="ECO:0000256" key="3">
    <source>
        <dbReference type="ARBA" id="ARBA00022553"/>
    </source>
</evidence>
<accession>A0A7C2ZNT0</accession>
<sequence length="415" mass="48710">MKRSIKLHLNLFFAILLLLFAFYSLVLYMVVERALLASVDRHIADGARIFEQSYFLGKDFEPRPGYELYAIRTPDGSLLEASEDISLPFSKDWTMPDLRLIKVGDRFYRMLTYKRKDGFYVQYAVNFTSEKEFLERLKVFLFLSWLSFLFILAGIYLFTVRSLLNSIKRASDSLFEWRFDEKVYEELKPFMEKVYEGIKRIRESAERHRNILLALSHSVKTPLSTALLLLEDLMRSHKDDRLKTIHEELWRLERSLSTFLRMAKMESQQDLIKKERCNLEEVLKGIVRLYDPEGKRIRLSLLEKPLCAYCDRDVLLEVLGVLVDNAIRHGIEKGKVDIRVEKDGEYVYVKVSNLSEKPVEERVLFKLFEGRHTGIGLYVAYNLCKMMGCDLNIGQERVEEGYRVEASLKLRLSLC</sequence>
<evidence type="ECO:0000256" key="1">
    <source>
        <dbReference type="ARBA" id="ARBA00000085"/>
    </source>
</evidence>
<evidence type="ECO:0000256" key="7">
    <source>
        <dbReference type="ARBA" id="ARBA00022989"/>
    </source>
</evidence>
<dbReference type="InterPro" id="IPR003661">
    <property type="entry name" value="HisK_dim/P_dom"/>
</dbReference>
<evidence type="ECO:0000256" key="8">
    <source>
        <dbReference type="SAM" id="Phobius"/>
    </source>
</evidence>
<dbReference type="SUPFAM" id="SSF47384">
    <property type="entry name" value="Homodimeric domain of signal transducing histidine kinase"/>
    <property type="match status" value="1"/>
</dbReference>
<gene>
    <name evidence="10" type="ORF">ENO47_00380</name>
    <name evidence="11" type="ORF">ENO47_04180</name>
    <name evidence="12" type="ORF">ENO47_09970</name>
</gene>
<dbReference type="InterPro" id="IPR003594">
    <property type="entry name" value="HATPase_dom"/>
</dbReference>
<dbReference type="CDD" id="cd00082">
    <property type="entry name" value="HisKA"/>
    <property type="match status" value="1"/>
</dbReference>
<evidence type="ECO:0000256" key="5">
    <source>
        <dbReference type="ARBA" id="ARBA00022692"/>
    </source>
</evidence>
<dbReference type="EMBL" id="DSFP01000008">
    <property type="protein sequence ID" value="HEW45125.1"/>
    <property type="molecule type" value="Genomic_DNA"/>
</dbReference>
<feature type="domain" description="Histidine kinase" evidence="9">
    <location>
        <begin position="214"/>
        <end position="412"/>
    </location>
</feature>
<evidence type="ECO:0000256" key="4">
    <source>
        <dbReference type="ARBA" id="ARBA00022679"/>
    </source>
</evidence>
<dbReference type="InterPro" id="IPR036890">
    <property type="entry name" value="HATPase_C_sf"/>
</dbReference>
<name>A0A7C2ZNT0_9AQUI</name>
<comment type="caution">
    <text evidence="11">The sequence shown here is derived from an EMBL/GenBank/DDBJ whole genome shotgun (WGS) entry which is preliminary data.</text>
</comment>